<gene>
    <name evidence="3" type="ORF">N656DRAFT_764804</name>
</gene>
<feature type="compositionally biased region" description="Low complexity" evidence="2">
    <location>
        <begin position="235"/>
        <end position="257"/>
    </location>
</feature>
<dbReference type="AlphaFoldDB" id="A0AAN6YXD6"/>
<keyword evidence="4" id="KW-1185">Reference proteome</keyword>
<evidence type="ECO:0000313" key="4">
    <source>
        <dbReference type="Proteomes" id="UP001302812"/>
    </source>
</evidence>
<feature type="region of interest" description="Disordered" evidence="2">
    <location>
        <begin position="216"/>
        <end position="308"/>
    </location>
</feature>
<accession>A0AAN6YXD6</accession>
<organism evidence="3 4">
    <name type="scientific">Canariomyces notabilis</name>
    <dbReference type="NCBI Taxonomy" id="2074819"/>
    <lineage>
        <taxon>Eukaryota</taxon>
        <taxon>Fungi</taxon>
        <taxon>Dikarya</taxon>
        <taxon>Ascomycota</taxon>
        <taxon>Pezizomycotina</taxon>
        <taxon>Sordariomycetes</taxon>
        <taxon>Sordariomycetidae</taxon>
        <taxon>Sordariales</taxon>
        <taxon>Chaetomiaceae</taxon>
        <taxon>Canariomyces</taxon>
    </lineage>
</organism>
<reference evidence="3" key="2">
    <citation type="submission" date="2023-05" db="EMBL/GenBank/DDBJ databases">
        <authorList>
            <consortium name="Lawrence Berkeley National Laboratory"/>
            <person name="Steindorff A."/>
            <person name="Hensen N."/>
            <person name="Bonometti L."/>
            <person name="Westerberg I."/>
            <person name="Brannstrom I.O."/>
            <person name="Guillou S."/>
            <person name="Cros-Aarteil S."/>
            <person name="Calhoun S."/>
            <person name="Haridas S."/>
            <person name="Kuo A."/>
            <person name="Mondo S."/>
            <person name="Pangilinan J."/>
            <person name="Riley R."/>
            <person name="Labutti K."/>
            <person name="Andreopoulos B."/>
            <person name="Lipzen A."/>
            <person name="Chen C."/>
            <person name="Yanf M."/>
            <person name="Daum C."/>
            <person name="Ng V."/>
            <person name="Clum A."/>
            <person name="Ohm R."/>
            <person name="Martin F."/>
            <person name="Silar P."/>
            <person name="Natvig D."/>
            <person name="Lalanne C."/>
            <person name="Gautier V."/>
            <person name="Ament-Velasquez S.L."/>
            <person name="Kruys A."/>
            <person name="Hutchinson M.I."/>
            <person name="Powell A.J."/>
            <person name="Barry K."/>
            <person name="Miller A.N."/>
            <person name="Grigoriev I.V."/>
            <person name="Debuchy R."/>
            <person name="Gladieux P."/>
            <person name="Thoren M.H."/>
            <person name="Johannesson H."/>
        </authorList>
    </citation>
    <scope>NUCLEOTIDE SEQUENCE</scope>
    <source>
        <strain evidence="3">CBS 508.74</strain>
    </source>
</reference>
<feature type="compositionally biased region" description="Basic and acidic residues" evidence="2">
    <location>
        <begin position="469"/>
        <end position="485"/>
    </location>
</feature>
<dbReference type="RefSeq" id="XP_064675191.1">
    <property type="nucleotide sequence ID" value="XM_064813356.1"/>
</dbReference>
<evidence type="ECO:0000256" key="2">
    <source>
        <dbReference type="SAM" id="MobiDB-lite"/>
    </source>
</evidence>
<dbReference type="Proteomes" id="UP001302812">
    <property type="component" value="Unassembled WGS sequence"/>
</dbReference>
<proteinExistence type="predicted"/>
<name>A0AAN6YXD6_9PEZI</name>
<feature type="region of interest" description="Disordered" evidence="2">
    <location>
        <begin position="346"/>
        <end position="381"/>
    </location>
</feature>
<evidence type="ECO:0000256" key="1">
    <source>
        <dbReference type="SAM" id="Coils"/>
    </source>
</evidence>
<sequence>MSAVTKLPEGPLKTDAHFPFYAVTGNSSSAISPLTLPRGTVGCFDHMASAIHTSLNGAPATGSRSNQVYSPLSPGVRGPFPTYLLPVAQRRSTSLPPKAGNSKAPPVASSNGERPTRALERVGGPSIADSSPVISPQYNSPESAIVRRLAQQNRQIREAWEAERKYLEANRERAEEVYKEERALMEEERAEWEAEKTRLLQEIDRLQRQVIALSGSSPRAATNGAFQSSTAGYLSSPPLRGGGSSTSPQSQTSAQPSRINTFSTANGGGFVLPSRDPPPHQHFPISSTSMKSPSGTAPGAPNNTVPDFLVPSIVSESASEPGRTRLVDVQDIDPALEGIPIKVSAITKPTFTDPPSASPPKENGSSVVSPTGLDPVKIKPGTKKETLQVLAANESARLTMHAGHTPSHSLSLLPTGIATASSSDDGSSTPTMQQEDGAAASEDAAANDASAHAAEPHPAFPGRNGQEVVDGHPEEIFEPSEDRRLKGPLMVRNMPANDEIFFQKLSDKLEEVSKDDKAALPAVLKDAQGDGAIAVDDAEPAIDEDSSKSDDEDEAAVDVPLRLRRPMNFGAPFGEIKCPNRLAAKQAN</sequence>
<feature type="compositionally biased region" description="Polar residues" evidence="2">
    <location>
        <begin position="284"/>
        <end position="305"/>
    </location>
</feature>
<feature type="compositionally biased region" description="Polar residues" evidence="2">
    <location>
        <begin position="128"/>
        <end position="139"/>
    </location>
</feature>
<feature type="region of interest" description="Disordered" evidence="2">
    <location>
        <begin position="401"/>
        <end position="487"/>
    </location>
</feature>
<keyword evidence="1" id="KW-0175">Coiled coil</keyword>
<protein>
    <submittedName>
        <fullName evidence="3">Uncharacterized protein</fullName>
    </submittedName>
</protein>
<feature type="compositionally biased region" description="Acidic residues" evidence="2">
    <location>
        <begin position="536"/>
        <end position="556"/>
    </location>
</feature>
<feature type="compositionally biased region" description="Low complexity" evidence="2">
    <location>
        <begin position="438"/>
        <end position="453"/>
    </location>
</feature>
<feature type="region of interest" description="Disordered" evidence="2">
    <location>
        <begin position="92"/>
        <end position="139"/>
    </location>
</feature>
<feature type="coiled-coil region" evidence="1">
    <location>
        <begin position="157"/>
        <end position="209"/>
    </location>
</feature>
<comment type="caution">
    <text evidence="3">The sequence shown here is derived from an EMBL/GenBank/DDBJ whole genome shotgun (WGS) entry which is preliminary data.</text>
</comment>
<dbReference type="EMBL" id="MU853332">
    <property type="protein sequence ID" value="KAK4117621.1"/>
    <property type="molecule type" value="Genomic_DNA"/>
</dbReference>
<reference evidence="3" key="1">
    <citation type="journal article" date="2023" name="Mol. Phylogenet. Evol.">
        <title>Genome-scale phylogeny and comparative genomics of the fungal order Sordariales.</title>
        <authorList>
            <person name="Hensen N."/>
            <person name="Bonometti L."/>
            <person name="Westerberg I."/>
            <person name="Brannstrom I.O."/>
            <person name="Guillou S."/>
            <person name="Cros-Aarteil S."/>
            <person name="Calhoun S."/>
            <person name="Haridas S."/>
            <person name="Kuo A."/>
            <person name="Mondo S."/>
            <person name="Pangilinan J."/>
            <person name="Riley R."/>
            <person name="LaButti K."/>
            <person name="Andreopoulos B."/>
            <person name="Lipzen A."/>
            <person name="Chen C."/>
            <person name="Yan M."/>
            <person name="Daum C."/>
            <person name="Ng V."/>
            <person name="Clum A."/>
            <person name="Steindorff A."/>
            <person name="Ohm R.A."/>
            <person name="Martin F."/>
            <person name="Silar P."/>
            <person name="Natvig D.O."/>
            <person name="Lalanne C."/>
            <person name="Gautier V."/>
            <person name="Ament-Velasquez S.L."/>
            <person name="Kruys A."/>
            <person name="Hutchinson M.I."/>
            <person name="Powell A.J."/>
            <person name="Barry K."/>
            <person name="Miller A.N."/>
            <person name="Grigoriev I.V."/>
            <person name="Debuchy R."/>
            <person name="Gladieux P."/>
            <person name="Hiltunen Thoren M."/>
            <person name="Johannesson H."/>
        </authorList>
    </citation>
    <scope>NUCLEOTIDE SEQUENCE</scope>
    <source>
        <strain evidence="3">CBS 508.74</strain>
    </source>
</reference>
<feature type="compositionally biased region" description="Low complexity" evidence="2">
    <location>
        <begin position="416"/>
        <end position="429"/>
    </location>
</feature>
<feature type="region of interest" description="Disordered" evidence="2">
    <location>
        <begin position="531"/>
        <end position="561"/>
    </location>
</feature>
<evidence type="ECO:0000313" key="3">
    <source>
        <dbReference type="EMBL" id="KAK4117621.1"/>
    </source>
</evidence>
<feature type="compositionally biased region" description="Polar residues" evidence="2">
    <location>
        <begin position="216"/>
        <end position="233"/>
    </location>
</feature>
<dbReference type="GeneID" id="89937481"/>